<accession>A0A0F9DWT6</accession>
<comment type="caution">
    <text evidence="1">The sequence shown here is derived from an EMBL/GenBank/DDBJ whole genome shotgun (WGS) entry which is preliminary data.</text>
</comment>
<gene>
    <name evidence="1" type="ORF">LCGC14_2147150</name>
</gene>
<dbReference type="AlphaFoldDB" id="A0A0F9DWT6"/>
<organism evidence="1">
    <name type="scientific">marine sediment metagenome</name>
    <dbReference type="NCBI Taxonomy" id="412755"/>
    <lineage>
        <taxon>unclassified sequences</taxon>
        <taxon>metagenomes</taxon>
        <taxon>ecological metagenomes</taxon>
    </lineage>
</organism>
<name>A0A0F9DWT6_9ZZZZ</name>
<reference evidence="1" key="1">
    <citation type="journal article" date="2015" name="Nature">
        <title>Complex archaea that bridge the gap between prokaryotes and eukaryotes.</title>
        <authorList>
            <person name="Spang A."/>
            <person name="Saw J.H."/>
            <person name="Jorgensen S.L."/>
            <person name="Zaremba-Niedzwiedzka K."/>
            <person name="Martijn J."/>
            <person name="Lind A.E."/>
            <person name="van Eijk R."/>
            <person name="Schleper C."/>
            <person name="Guy L."/>
            <person name="Ettema T.J."/>
        </authorList>
    </citation>
    <scope>NUCLEOTIDE SEQUENCE</scope>
</reference>
<dbReference type="EMBL" id="LAZR01027278">
    <property type="protein sequence ID" value="KKL66219.1"/>
    <property type="molecule type" value="Genomic_DNA"/>
</dbReference>
<sequence>MVKLEMLTLAQEVLGLPDHNSALEGDLIASYLATLSEAEKDDLRRLSIDPMFIRASRLMLLRKLGFTSSEAFLLRMHSLSNAGVKKAIARRAYVARAQGLSISDLAHMDFYELNKLELEVIGSLSEDQIMQEVLSE</sequence>
<evidence type="ECO:0000313" key="1">
    <source>
        <dbReference type="EMBL" id="KKL66219.1"/>
    </source>
</evidence>
<protein>
    <submittedName>
        <fullName evidence="1">Uncharacterized protein</fullName>
    </submittedName>
</protein>
<proteinExistence type="predicted"/>